<proteinExistence type="predicted"/>
<accession>A0A183CUM7</accession>
<dbReference type="InterPro" id="IPR002172">
    <property type="entry name" value="LDrepeatLR_classA_rpt"/>
</dbReference>
<organism evidence="5">
    <name type="scientific">Gongylonema pulchrum</name>
    <dbReference type="NCBI Taxonomy" id="637853"/>
    <lineage>
        <taxon>Eukaryota</taxon>
        <taxon>Metazoa</taxon>
        <taxon>Ecdysozoa</taxon>
        <taxon>Nematoda</taxon>
        <taxon>Chromadorea</taxon>
        <taxon>Rhabditida</taxon>
        <taxon>Spirurina</taxon>
        <taxon>Spiruromorpha</taxon>
        <taxon>Spiruroidea</taxon>
        <taxon>Gongylonematidae</taxon>
        <taxon>Gongylonema</taxon>
    </lineage>
</organism>
<dbReference type="SUPFAM" id="SSF57424">
    <property type="entry name" value="LDL receptor-like module"/>
    <property type="match status" value="1"/>
</dbReference>
<protein>
    <submittedName>
        <fullName evidence="5">Low-density lipoprotein receptor domain class A</fullName>
    </submittedName>
</protein>
<evidence type="ECO:0000256" key="1">
    <source>
        <dbReference type="ARBA" id="ARBA00023157"/>
    </source>
</evidence>
<dbReference type="Gene3D" id="4.10.400.10">
    <property type="entry name" value="Low-density Lipoprotein Receptor"/>
    <property type="match status" value="1"/>
</dbReference>
<dbReference type="CDD" id="cd00112">
    <property type="entry name" value="LDLa"/>
    <property type="match status" value="1"/>
</dbReference>
<dbReference type="EMBL" id="UYRT01000122">
    <property type="protein sequence ID" value="VDK27538.1"/>
    <property type="molecule type" value="Genomic_DNA"/>
</dbReference>
<reference evidence="5" key="1">
    <citation type="submission" date="2016-06" db="UniProtKB">
        <authorList>
            <consortium name="WormBaseParasite"/>
        </authorList>
    </citation>
    <scope>IDENTIFICATION</scope>
</reference>
<dbReference type="WBParaSite" id="GPUH_0000016701-mRNA-1">
    <property type="protein sequence ID" value="GPUH_0000016701-mRNA-1"/>
    <property type="gene ID" value="GPUH_0000016701"/>
</dbReference>
<evidence type="ECO:0000313" key="5">
    <source>
        <dbReference type="WBParaSite" id="GPUH_0000016701-mRNA-1"/>
    </source>
</evidence>
<gene>
    <name evidence="3" type="ORF">GPUH_LOCUS168</name>
</gene>
<dbReference type="Pfam" id="PF00057">
    <property type="entry name" value="Ldl_recept_a"/>
    <property type="match status" value="1"/>
</dbReference>
<comment type="caution">
    <text evidence="2">Lacks conserved residue(s) required for the propagation of feature annotation.</text>
</comment>
<keyword evidence="4" id="KW-1185">Reference proteome</keyword>
<dbReference type="OrthoDB" id="5847118at2759"/>
<dbReference type="AlphaFoldDB" id="A0A183CUM7"/>
<evidence type="ECO:0000313" key="4">
    <source>
        <dbReference type="Proteomes" id="UP000271098"/>
    </source>
</evidence>
<name>A0A183CUM7_9BILA</name>
<evidence type="ECO:0000256" key="2">
    <source>
        <dbReference type="PROSITE-ProRule" id="PRU00124"/>
    </source>
</evidence>
<reference evidence="3 4" key="2">
    <citation type="submission" date="2018-11" db="EMBL/GenBank/DDBJ databases">
        <authorList>
            <consortium name="Pathogen Informatics"/>
        </authorList>
    </citation>
    <scope>NUCLEOTIDE SEQUENCE [LARGE SCALE GENOMIC DNA]</scope>
</reference>
<keyword evidence="1 2" id="KW-1015">Disulfide bond</keyword>
<dbReference type="SMART" id="SM00192">
    <property type="entry name" value="LDLa"/>
    <property type="match status" value="1"/>
</dbReference>
<dbReference type="PROSITE" id="PS50068">
    <property type="entry name" value="LDLRA_2"/>
    <property type="match status" value="1"/>
</dbReference>
<dbReference type="Proteomes" id="UP000271098">
    <property type="component" value="Unassembled WGS sequence"/>
</dbReference>
<dbReference type="InterPro" id="IPR036055">
    <property type="entry name" value="LDL_receptor-like_sf"/>
</dbReference>
<sequence>MKHYLLIDNITSDNTGSYEIDIDGTRKTINIVVSTGARADAVVKKQCFSGNNCSVVECASDEYLCQNDNFCLPRIVICNGQRDCTDNVDEANCNTVLQHSNKKLKWPTARPTVKCPDGSMPEFSL</sequence>
<evidence type="ECO:0000313" key="3">
    <source>
        <dbReference type="EMBL" id="VDK27538.1"/>
    </source>
</evidence>
<feature type="disulfide bond" evidence="2">
    <location>
        <begin position="78"/>
        <end position="93"/>
    </location>
</feature>